<dbReference type="InterPro" id="IPR025333">
    <property type="entry name" value="DUF4239"/>
</dbReference>
<evidence type="ECO:0000313" key="3">
    <source>
        <dbReference type="Proteomes" id="UP000236416"/>
    </source>
</evidence>
<sequence>MTRGNAAHHRPGGKLPYSAFALRTSSLAARPPATETSRMNFMLLHFISMPSALQIAAWAISGCAIAIATHFVMRRFAPEHITEMQSDEVGVIIAVVGIFYGLIIAALLVRAIAHFDASMEIAEREASLSSTLYRLSAQGLPEASHKVKTGLQSYLENVIRHEWPRQQKGEEVPVSSSQLGHLSKILATVHPATHREAEYLTLAQNKLNELYASRHTRLFNQAMTIPWEIWTVSLIGEVLLVFFAWLMHVPSKGVHFFLTCAMAVSISIVLAIILIYDTPFYGDICVSPEPYEKALRAIHAGSLDW</sequence>
<keyword evidence="3" id="KW-1185">Reference proteome</keyword>
<dbReference type="Pfam" id="PF14023">
    <property type="entry name" value="Bestrophin-like"/>
    <property type="match status" value="1"/>
</dbReference>
<keyword evidence="1" id="KW-0812">Transmembrane</keyword>
<comment type="caution">
    <text evidence="2">The sequence shown here is derived from an EMBL/GenBank/DDBJ whole genome shotgun (WGS) entry which is preliminary data.</text>
</comment>
<reference evidence="2 3" key="1">
    <citation type="submission" date="2018-01" db="EMBL/GenBank/DDBJ databases">
        <title>Genomic Sequence of Chromobacterium MWU13-2610 from wild cranberry bogs within the Cape Cod National Seashore.</title>
        <authorList>
            <person name="O'Hara-Hanley K."/>
            <person name="Soby S."/>
            <person name="Harrison A."/>
        </authorList>
    </citation>
    <scope>NUCLEOTIDE SEQUENCE [LARGE SCALE GENOMIC DNA]</scope>
    <source>
        <strain evidence="2 3">MWU13-2610</strain>
    </source>
</reference>
<keyword evidence="1" id="KW-1133">Transmembrane helix</keyword>
<feature type="transmembrane region" description="Helical" evidence="1">
    <location>
        <begin position="254"/>
        <end position="276"/>
    </location>
</feature>
<dbReference type="AlphaFoldDB" id="A0A2K4MK74"/>
<feature type="transmembrane region" description="Helical" evidence="1">
    <location>
        <begin position="89"/>
        <end position="109"/>
    </location>
</feature>
<organism evidence="2 3">
    <name type="scientific">Chromobacterium sinusclupearum</name>
    <dbReference type="NCBI Taxonomy" id="2077146"/>
    <lineage>
        <taxon>Bacteria</taxon>
        <taxon>Pseudomonadati</taxon>
        <taxon>Pseudomonadota</taxon>
        <taxon>Betaproteobacteria</taxon>
        <taxon>Neisseriales</taxon>
        <taxon>Chromobacteriaceae</taxon>
        <taxon>Chromobacterium</taxon>
    </lineage>
</organism>
<protein>
    <recommendedName>
        <fullName evidence="4">DUF4239 domain-containing protein</fullName>
    </recommendedName>
</protein>
<feature type="transmembrane region" description="Helical" evidence="1">
    <location>
        <begin position="227"/>
        <end position="248"/>
    </location>
</feature>
<evidence type="ECO:0000313" key="2">
    <source>
        <dbReference type="EMBL" id="POA97460.1"/>
    </source>
</evidence>
<name>A0A2K4MK74_9NEIS</name>
<dbReference type="Proteomes" id="UP000236416">
    <property type="component" value="Unassembled WGS sequence"/>
</dbReference>
<evidence type="ECO:0000256" key="1">
    <source>
        <dbReference type="SAM" id="Phobius"/>
    </source>
</evidence>
<keyword evidence="1" id="KW-0472">Membrane</keyword>
<evidence type="ECO:0008006" key="4">
    <source>
        <dbReference type="Google" id="ProtNLM"/>
    </source>
</evidence>
<accession>A0A2K4MK74</accession>
<proteinExistence type="predicted"/>
<dbReference type="EMBL" id="PPTF01000073">
    <property type="protein sequence ID" value="POA97460.1"/>
    <property type="molecule type" value="Genomic_DNA"/>
</dbReference>
<gene>
    <name evidence="2" type="ORF">C2134_16665</name>
</gene>
<feature type="transmembrane region" description="Helical" evidence="1">
    <location>
        <begin position="43"/>
        <end position="69"/>
    </location>
</feature>